<feature type="region of interest" description="Disordered" evidence="1">
    <location>
        <begin position="40"/>
        <end position="62"/>
    </location>
</feature>
<organism evidence="2 3">
    <name type="scientific">Cryptolaemus montrouzieri</name>
    <dbReference type="NCBI Taxonomy" id="559131"/>
    <lineage>
        <taxon>Eukaryota</taxon>
        <taxon>Metazoa</taxon>
        <taxon>Ecdysozoa</taxon>
        <taxon>Arthropoda</taxon>
        <taxon>Hexapoda</taxon>
        <taxon>Insecta</taxon>
        <taxon>Pterygota</taxon>
        <taxon>Neoptera</taxon>
        <taxon>Endopterygota</taxon>
        <taxon>Coleoptera</taxon>
        <taxon>Polyphaga</taxon>
        <taxon>Cucujiformia</taxon>
        <taxon>Coccinelloidea</taxon>
        <taxon>Coccinellidae</taxon>
        <taxon>Scymninae</taxon>
        <taxon>Scymnini</taxon>
        <taxon>Cryptolaemus</taxon>
    </lineage>
</organism>
<proteinExistence type="predicted"/>
<protein>
    <submittedName>
        <fullName evidence="2">Uncharacterized protein</fullName>
    </submittedName>
</protein>
<feature type="non-terminal residue" evidence="2">
    <location>
        <position position="62"/>
    </location>
</feature>
<dbReference type="AlphaFoldDB" id="A0ABD2N005"/>
<dbReference type="Proteomes" id="UP001516400">
    <property type="component" value="Unassembled WGS sequence"/>
</dbReference>
<evidence type="ECO:0000256" key="1">
    <source>
        <dbReference type="SAM" id="MobiDB-lite"/>
    </source>
</evidence>
<gene>
    <name evidence="2" type="ORF">HHI36_022435</name>
</gene>
<evidence type="ECO:0000313" key="2">
    <source>
        <dbReference type="EMBL" id="KAL3271966.1"/>
    </source>
</evidence>
<sequence length="62" mass="6880">MYKDRNTEINNPNVAKVLNQGSEEIPEITEDEILSANKEMKDDKATGEDGILLPGWGHTHDG</sequence>
<name>A0ABD2N005_9CUCU</name>
<dbReference type="EMBL" id="JABFTP020000042">
    <property type="protein sequence ID" value="KAL3271966.1"/>
    <property type="molecule type" value="Genomic_DNA"/>
</dbReference>
<accession>A0ABD2N005</accession>
<reference evidence="2 3" key="1">
    <citation type="journal article" date="2021" name="BMC Biol.">
        <title>Horizontally acquired antibacterial genes associated with adaptive radiation of ladybird beetles.</title>
        <authorList>
            <person name="Li H.S."/>
            <person name="Tang X.F."/>
            <person name="Huang Y.H."/>
            <person name="Xu Z.Y."/>
            <person name="Chen M.L."/>
            <person name="Du X.Y."/>
            <person name="Qiu B.Y."/>
            <person name="Chen P.T."/>
            <person name="Zhang W."/>
            <person name="Slipinski A."/>
            <person name="Escalona H.E."/>
            <person name="Waterhouse R.M."/>
            <person name="Zwick A."/>
            <person name="Pang H."/>
        </authorList>
    </citation>
    <scope>NUCLEOTIDE SEQUENCE [LARGE SCALE GENOMIC DNA]</scope>
    <source>
        <strain evidence="2">SYSU2018</strain>
    </source>
</reference>
<keyword evidence="3" id="KW-1185">Reference proteome</keyword>
<evidence type="ECO:0000313" key="3">
    <source>
        <dbReference type="Proteomes" id="UP001516400"/>
    </source>
</evidence>
<comment type="caution">
    <text evidence="2">The sequence shown here is derived from an EMBL/GenBank/DDBJ whole genome shotgun (WGS) entry which is preliminary data.</text>
</comment>